<sequence length="51" mass="5806">MVICGVHLLFAFNVDDAYILTYVDIDNILNSNIFVNEVSEDPRKETRCPTS</sequence>
<keyword evidence="2" id="KW-1185">Reference proteome</keyword>
<evidence type="ECO:0000313" key="1">
    <source>
        <dbReference type="EMBL" id="GFE63879.1"/>
    </source>
</evidence>
<dbReference type="EMBL" id="BLJE01000001">
    <property type="protein sequence ID" value="GFE63879.1"/>
    <property type="molecule type" value="Genomic_DNA"/>
</dbReference>
<gene>
    <name evidence="1" type="ORF">KIN_09530</name>
</gene>
<reference evidence="1 2" key="1">
    <citation type="submission" date="2019-12" db="EMBL/GenBank/DDBJ databases">
        <title>Litoreibacter badius sp. nov., a novel bacteriochlorophyll a-containing bacterium in the genus Litoreibacter.</title>
        <authorList>
            <person name="Kanamuro M."/>
            <person name="Takabe Y."/>
            <person name="Mori K."/>
            <person name="Takaichi S."/>
            <person name="Hanada S."/>
        </authorList>
    </citation>
    <scope>NUCLEOTIDE SEQUENCE [LARGE SCALE GENOMIC DNA]</scope>
    <source>
        <strain evidence="1 2">K6</strain>
    </source>
</reference>
<dbReference type="AlphaFoldDB" id="A0A6N6JET3"/>
<comment type="caution">
    <text evidence="1">The sequence shown here is derived from an EMBL/GenBank/DDBJ whole genome shotgun (WGS) entry which is preliminary data.</text>
</comment>
<protein>
    <submittedName>
        <fullName evidence="1">Uncharacterized protein</fullName>
    </submittedName>
</protein>
<proteinExistence type="predicted"/>
<accession>A0A6N6JET3</accession>
<name>A0A6N6JET3_9RHOB</name>
<evidence type="ECO:0000313" key="2">
    <source>
        <dbReference type="Proteomes" id="UP000436822"/>
    </source>
</evidence>
<organism evidence="1 2">
    <name type="scientific">Litoreibacter roseus</name>
    <dbReference type="NCBI Taxonomy" id="2601869"/>
    <lineage>
        <taxon>Bacteria</taxon>
        <taxon>Pseudomonadati</taxon>
        <taxon>Pseudomonadota</taxon>
        <taxon>Alphaproteobacteria</taxon>
        <taxon>Rhodobacterales</taxon>
        <taxon>Roseobacteraceae</taxon>
        <taxon>Litoreibacter</taxon>
    </lineage>
</organism>
<dbReference type="Proteomes" id="UP000436822">
    <property type="component" value="Unassembled WGS sequence"/>
</dbReference>